<keyword evidence="7 8" id="KW-0103">Bromodomain</keyword>
<comment type="caution">
    <text evidence="12">The sequence shown here is derived from an EMBL/GenBank/DDBJ whole genome shotgun (WGS) entry which is preliminary data.</text>
</comment>
<dbReference type="Gene3D" id="1.20.920.10">
    <property type="entry name" value="Bromodomain-like"/>
    <property type="match status" value="1"/>
</dbReference>
<organism evidence="12 13">
    <name type="scientific">Saxophila tyrrhenica</name>
    <dbReference type="NCBI Taxonomy" id="1690608"/>
    <lineage>
        <taxon>Eukaryota</taxon>
        <taxon>Fungi</taxon>
        <taxon>Dikarya</taxon>
        <taxon>Ascomycota</taxon>
        <taxon>Pezizomycotina</taxon>
        <taxon>Dothideomycetes</taxon>
        <taxon>Dothideomycetidae</taxon>
        <taxon>Mycosphaerellales</taxon>
        <taxon>Extremaceae</taxon>
        <taxon>Saxophila</taxon>
    </lineage>
</organism>
<dbReference type="PRINTS" id="PR00503">
    <property type="entry name" value="BROMODOMAIN"/>
</dbReference>
<dbReference type="InterPro" id="IPR031127">
    <property type="entry name" value="E3_UB_ligase_RBR"/>
</dbReference>
<evidence type="ECO:0008006" key="14">
    <source>
        <dbReference type="Google" id="ProtNLM"/>
    </source>
</evidence>
<evidence type="ECO:0000256" key="8">
    <source>
        <dbReference type="PROSITE-ProRule" id="PRU00035"/>
    </source>
</evidence>
<feature type="domain" description="Bromo" evidence="10">
    <location>
        <begin position="143"/>
        <end position="213"/>
    </location>
</feature>
<feature type="domain" description="RING-type" evidence="11">
    <location>
        <begin position="17"/>
        <end position="339"/>
    </location>
</feature>
<dbReference type="CDD" id="cd22584">
    <property type="entry name" value="Rcat_RBR_unk"/>
    <property type="match status" value="1"/>
</dbReference>
<dbReference type="RefSeq" id="XP_064662479.1">
    <property type="nucleotide sequence ID" value="XM_064799724.1"/>
</dbReference>
<feature type="region of interest" description="Disordered" evidence="9">
    <location>
        <begin position="433"/>
        <end position="489"/>
    </location>
</feature>
<dbReference type="GO" id="GO:0008270">
    <property type="term" value="F:zinc ion binding"/>
    <property type="evidence" value="ECO:0007669"/>
    <property type="project" value="UniProtKB-KW"/>
</dbReference>
<dbReference type="InterPro" id="IPR001487">
    <property type="entry name" value="Bromodomain"/>
</dbReference>
<dbReference type="GO" id="GO:0006325">
    <property type="term" value="P:chromatin organization"/>
    <property type="evidence" value="ECO:0007669"/>
    <property type="project" value="UniProtKB-ARBA"/>
</dbReference>
<keyword evidence="4" id="KW-0863">Zinc-finger</keyword>
<dbReference type="Proteomes" id="UP001337655">
    <property type="component" value="Unassembled WGS sequence"/>
</dbReference>
<evidence type="ECO:0000313" key="12">
    <source>
        <dbReference type="EMBL" id="KAK5173784.1"/>
    </source>
</evidence>
<keyword evidence="3" id="KW-0677">Repeat</keyword>
<accession>A0AAV9PJK6</accession>
<proteinExistence type="predicted"/>
<keyword evidence="1" id="KW-0808">Transferase</keyword>
<dbReference type="Pfam" id="PF26200">
    <property type="entry name" value="Rcat_RNF216"/>
    <property type="match status" value="1"/>
</dbReference>
<feature type="compositionally biased region" description="Low complexity" evidence="9">
    <location>
        <begin position="478"/>
        <end position="487"/>
    </location>
</feature>
<dbReference type="CDD" id="cd20335">
    <property type="entry name" value="BRcat_RBR"/>
    <property type="match status" value="1"/>
</dbReference>
<dbReference type="Pfam" id="PF00439">
    <property type="entry name" value="Bromodomain"/>
    <property type="match status" value="1"/>
</dbReference>
<dbReference type="PROSITE" id="PS00633">
    <property type="entry name" value="BROMODOMAIN_1"/>
    <property type="match status" value="1"/>
</dbReference>
<dbReference type="InterPro" id="IPR018359">
    <property type="entry name" value="Bromodomain_CS"/>
</dbReference>
<dbReference type="GO" id="GO:0016567">
    <property type="term" value="P:protein ubiquitination"/>
    <property type="evidence" value="ECO:0007669"/>
    <property type="project" value="InterPro"/>
</dbReference>
<evidence type="ECO:0000256" key="1">
    <source>
        <dbReference type="ARBA" id="ARBA00022679"/>
    </source>
</evidence>
<dbReference type="EMBL" id="JAVRRT010000003">
    <property type="protein sequence ID" value="KAK5173784.1"/>
    <property type="molecule type" value="Genomic_DNA"/>
</dbReference>
<keyword evidence="2" id="KW-0479">Metal-binding</keyword>
<dbReference type="CDD" id="cd04369">
    <property type="entry name" value="Bromodomain"/>
    <property type="match status" value="1"/>
</dbReference>
<dbReference type="SUPFAM" id="SSF47370">
    <property type="entry name" value="Bromodomain"/>
    <property type="match status" value="1"/>
</dbReference>
<name>A0AAV9PJK6_9PEZI</name>
<evidence type="ECO:0000256" key="5">
    <source>
        <dbReference type="ARBA" id="ARBA00022786"/>
    </source>
</evidence>
<keyword evidence="5" id="KW-0833">Ubl conjugation pathway</keyword>
<dbReference type="SUPFAM" id="SSF57850">
    <property type="entry name" value="RING/U-box"/>
    <property type="match status" value="1"/>
</dbReference>
<sequence length="635" mass="70088">MATLKRSDSKTLKEDPPPRACIICTEKDIPLVKPCRSCNTDYCEECLEGMFVAAVEDQTRMPPRCCHFLQIHTVIRRLDSDDAKAYRAKFEEWMAPVKLYCPSPKCSAFIPARKLPALEPALPQKNAAQSLSAVLREVVEAVVRSPSSRFFRDEMPSSQLPGYTKKIKRPMHLSMIQINVLGDVYGSTSELTADMKLIVKNAKEYNGAGHPVTNAADALFEQYLSRLATLTDRLAQTPPVALPPKFFPCPECHVAICTDCRQIEHSGSPCDTSNADHEMAMLSQFGYKQCPRCKAGVKKMYGCSHMACICGAHWCYYCQRSIDLCDGGCGEGPPGDYDDDEEDDNESDYDEDGDLLPPAIFAERDRLRAFAWVVAQRRIEEDTATPEVRAMVQERAPMALVPNGARLTLVRDHGVNVAQIQTQAAAAATVADARGGAPDATQPDTILRDPGTPFVPPNRSTSTASSTAPPVANPQPAAPSTATPTAPLSAHDRIVNLDAGGGRRWAQRDLDFGDEPEDDGVAQVWSCRHDFEPYKSPPEDGFNCGDLTRMECNRCFERVELRKEPPKKGPNNMKKRKVLAIRPGRLEAVPEGRSESQEDAVDAPGLENEAHECKRCRVVVCVGCRVKYIEERDDD</sequence>
<evidence type="ECO:0000256" key="9">
    <source>
        <dbReference type="SAM" id="MobiDB-lite"/>
    </source>
</evidence>
<evidence type="ECO:0000259" key="11">
    <source>
        <dbReference type="PROSITE" id="PS51873"/>
    </source>
</evidence>
<dbReference type="InterPro" id="IPR044066">
    <property type="entry name" value="TRIAD_supradom"/>
</dbReference>
<evidence type="ECO:0000313" key="13">
    <source>
        <dbReference type="Proteomes" id="UP001337655"/>
    </source>
</evidence>
<keyword evidence="13" id="KW-1185">Reference proteome</keyword>
<dbReference type="SMART" id="SM00297">
    <property type="entry name" value="BROMO"/>
    <property type="match status" value="1"/>
</dbReference>
<dbReference type="AlphaFoldDB" id="A0AAV9PJK6"/>
<dbReference type="Gene3D" id="1.20.120.1750">
    <property type="match status" value="1"/>
</dbReference>
<evidence type="ECO:0000256" key="3">
    <source>
        <dbReference type="ARBA" id="ARBA00022737"/>
    </source>
</evidence>
<gene>
    <name evidence="12" type="ORF">LTR77_002465</name>
</gene>
<evidence type="ECO:0000259" key="10">
    <source>
        <dbReference type="PROSITE" id="PS50014"/>
    </source>
</evidence>
<protein>
    <recommendedName>
        <fullName evidence="14">RING-type domain-containing protein</fullName>
    </recommendedName>
</protein>
<evidence type="ECO:0000256" key="4">
    <source>
        <dbReference type="ARBA" id="ARBA00022771"/>
    </source>
</evidence>
<dbReference type="PROSITE" id="PS51873">
    <property type="entry name" value="TRIAD"/>
    <property type="match status" value="1"/>
</dbReference>
<dbReference type="InterPro" id="IPR036427">
    <property type="entry name" value="Bromodomain-like_sf"/>
</dbReference>
<dbReference type="PROSITE" id="PS50014">
    <property type="entry name" value="BROMODOMAIN_2"/>
    <property type="match status" value="1"/>
</dbReference>
<evidence type="ECO:0000256" key="2">
    <source>
        <dbReference type="ARBA" id="ARBA00022723"/>
    </source>
</evidence>
<reference evidence="12 13" key="1">
    <citation type="submission" date="2023-08" db="EMBL/GenBank/DDBJ databases">
        <title>Black Yeasts Isolated from many extreme environments.</title>
        <authorList>
            <person name="Coleine C."/>
            <person name="Stajich J.E."/>
            <person name="Selbmann L."/>
        </authorList>
    </citation>
    <scope>NUCLEOTIDE SEQUENCE [LARGE SCALE GENOMIC DNA]</scope>
    <source>
        <strain evidence="12 13">CCFEE 5935</strain>
    </source>
</reference>
<dbReference type="GeneID" id="89923812"/>
<dbReference type="GO" id="GO:0004842">
    <property type="term" value="F:ubiquitin-protein transferase activity"/>
    <property type="evidence" value="ECO:0007669"/>
    <property type="project" value="InterPro"/>
</dbReference>
<dbReference type="PANTHER" id="PTHR11685">
    <property type="entry name" value="RBR FAMILY RING FINGER AND IBR DOMAIN-CONTAINING"/>
    <property type="match status" value="1"/>
</dbReference>
<keyword evidence="6" id="KW-0862">Zinc</keyword>
<feature type="compositionally biased region" description="Low complexity" evidence="9">
    <location>
        <begin position="457"/>
        <end position="470"/>
    </location>
</feature>
<evidence type="ECO:0000256" key="7">
    <source>
        <dbReference type="ARBA" id="ARBA00023117"/>
    </source>
</evidence>
<evidence type="ECO:0000256" key="6">
    <source>
        <dbReference type="ARBA" id="ARBA00022833"/>
    </source>
</evidence>